<dbReference type="InterPro" id="IPR021871">
    <property type="entry name" value="DUF3482"/>
</dbReference>
<dbReference type="Pfam" id="PF01926">
    <property type="entry name" value="MMR_HSR1"/>
    <property type="match status" value="1"/>
</dbReference>
<organism evidence="2 3">
    <name type="scientific">Rubritalea spongiae</name>
    <dbReference type="NCBI Taxonomy" id="430797"/>
    <lineage>
        <taxon>Bacteria</taxon>
        <taxon>Pseudomonadati</taxon>
        <taxon>Verrucomicrobiota</taxon>
        <taxon>Verrucomicrobiia</taxon>
        <taxon>Verrucomicrobiales</taxon>
        <taxon>Rubritaleaceae</taxon>
        <taxon>Rubritalea</taxon>
    </lineage>
</organism>
<reference evidence="3" key="1">
    <citation type="journal article" date="2019" name="Int. J. Syst. Evol. Microbiol.">
        <title>The Global Catalogue of Microorganisms (GCM) 10K type strain sequencing project: providing services to taxonomists for standard genome sequencing and annotation.</title>
        <authorList>
            <consortium name="The Broad Institute Genomics Platform"/>
            <consortium name="The Broad Institute Genome Sequencing Center for Infectious Disease"/>
            <person name="Wu L."/>
            <person name="Ma J."/>
        </authorList>
    </citation>
    <scope>NUCLEOTIDE SEQUENCE [LARGE SCALE GENOMIC DNA]</scope>
    <source>
        <strain evidence="3">JCM 16545</strain>
    </source>
</reference>
<evidence type="ECO:0000313" key="3">
    <source>
        <dbReference type="Proteomes" id="UP001597297"/>
    </source>
</evidence>
<name>A0ABW5E4T8_9BACT</name>
<feature type="domain" description="G" evidence="1">
    <location>
        <begin position="7"/>
        <end position="136"/>
    </location>
</feature>
<dbReference type="EMBL" id="JBHUJC010000043">
    <property type="protein sequence ID" value="MFD2277641.1"/>
    <property type="molecule type" value="Genomic_DNA"/>
</dbReference>
<dbReference type="Pfam" id="PF11981">
    <property type="entry name" value="DUF3482"/>
    <property type="match status" value="1"/>
</dbReference>
<dbReference type="RefSeq" id="WP_377093665.1">
    <property type="nucleotide sequence ID" value="NZ_JBHSJM010000001.1"/>
</dbReference>
<gene>
    <name evidence="2" type="ORF">ACFSQZ_14320</name>
</gene>
<dbReference type="Gene3D" id="3.40.50.300">
    <property type="entry name" value="P-loop containing nucleotide triphosphate hydrolases"/>
    <property type="match status" value="1"/>
</dbReference>
<evidence type="ECO:0000313" key="2">
    <source>
        <dbReference type="EMBL" id="MFD2277641.1"/>
    </source>
</evidence>
<dbReference type="InterPro" id="IPR027417">
    <property type="entry name" value="P-loop_NTPase"/>
</dbReference>
<sequence length="485" mass="54093">MNRIPTFAIAGDPNVGKSTIVATLAERDDVAISNRAGTTRNATHYTSELDGRTVLDFIDLPGFENTAYLSKWLQDHENTNAELTEVFLQTHQASPHYKPECEILQSLKGAAVILVVDASRPVQQKDRDQASILRQFSESRLAIINLKQQESDSHEDQVILEDWNRMLSKHFTVKHFNPFDANFVGRMKLLTAISHIMPEWENDMNAVIKAYRDDWDRRLEEVAENICTLIENVMSIKVSTTQSKGRKTAENEVKAKVEKAVRKAESHFRKNIQQIFKHNNSHWNLAEHHMLNQDLFSEEVWRMLGLNKQQLITASTIAGAVAGGGIDVLVGGASFGMAAAIGAGLGLAGGLAATGIENAIQIKIPGTFAKLKIQPDTKSEAQVSSTSNLIWILLDRALIYIQACSTWSHGKQSESINDLTSDHPIGISSQWKDADRKRITHWLTYLRNGDKKEHATRQEVSNFLIETSKKITSPTAPHSPPLTPH</sequence>
<protein>
    <submittedName>
        <fullName evidence="2">GTPase/DUF3482 domain-containing protein</fullName>
    </submittedName>
</protein>
<dbReference type="PANTHER" id="PTHR11649:SF13">
    <property type="entry name" value="ENGB-TYPE G DOMAIN-CONTAINING PROTEIN"/>
    <property type="match status" value="1"/>
</dbReference>
<dbReference type="PANTHER" id="PTHR11649">
    <property type="entry name" value="MSS1/TRME-RELATED GTP-BINDING PROTEIN"/>
    <property type="match status" value="1"/>
</dbReference>
<dbReference type="Proteomes" id="UP001597297">
    <property type="component" value="Unassembled WGS sequence"/>
</dbReference>
<accession>A0ABW5E4T8</accession>
<dbReference type="SUPFAM" id="SSF52540">
    <property type="entry name" value="P-loop containing nucleoside triphosphate hydrolases"/>
    <property type="match status" value="1"/>
</dbReference>
<comment type="caution">
    <text evidence="2">The sequence shown here is derived from an EMBL/GenBank/DDBJ whole genome shotgun (WGS) entry which is preliminary data.</text>
</comment>
<evidence type="ECO:0000259" key="1">
    <source>
        <dbReference type="Pfam" id="PF01926"/>
    </source>
</evidence>
<proteinExistence type="predicted"/>
<keyword evidence="3" id="KW-1185">Reference proteome</keyword>
<dbReference type="InterPro" id="IPR006073">
    <property type="entry name" value="GTP-bd"/>
</dbReference>